<keyword evidence="2" id="KW-1185">Reference proteome</keyword>
<reference evidence="1" key="1">
    <citation type="submission" date="2022-03" db="EMBL/GenBank/DDBJ databases">
        <authorList>
            <person name="Alioto T."/>
            <person name="Alioto T."/>
            <person name="Gomez Garrido J."/>
        </authorList>
    </citation>
    <scope>NUCLEOTIDE SEQUENCE</scope>
</reference>
<dbReference type="AlphaFoldDB" id="A0AAD1VM59"/>
<accession>A0AAD1VM59</accession>
<proteinExistence type="predicted"/>
<gene>
    <name evidence="1" type="ORF">PECUL_23A050978</name>
</gene>
<dbReference type="Proteomes" id="UP001295444">
    <property type="component" value="Chromosome 01"/>
</dbReference>
<organism evidence="1 2">
    <name type="scientific">Pelobates cultripes</name>
    <name type="common">Western spadefoot toad</name>
    <dbReference type="NCBI Taxonomy" id="61616"/>
    <lineage>
        <taxon>Eukaryota</taxon>
        <taxon>Metazoa</taxon>
        <taxon>Chordata</taxon>
        <taxon>Craniata</taxon>
        <taxon>Vertebrata</taxon>
        <taxon>Euteleostomi</taxon>
        <taxon>Amphibia</taxon>
        <taxon>Batrachia</taxon>
        <taxon>Anura</taxon>
        <taxon>Pelobatoidea</taxon>
        <taxon>Pelobatidae</taxon>
        <taxon>Pelobates</taxon>
    </lineage>
</organism>
<protein>
    <submittedName>
        <fullName evidence="1">Uncharacterized protein</fullName>
    </submittedName>
</protein>
<evidence type="ECO:0000313" key="2">
    <source>
        <dbReference type="Proteomes" id="UP001295444"/>
    </source>
</evidence>
<evidence type="ECO:0000313" key="1">
    <source>
        <dbReference type="EMBL" id="CAH2222902.1"/>
    </source>
</evidence>
<dbReference type="EMBL" id="OW240912">
    <property type="protein sequence ID" value="CAH2222902.1"/>
    <property type="molecule type" value="Genomic_DNA"/>
</dbReference>
<name>A0AAD1VM59_PELCU</name>
<sequence length="164" mass="17647">MDPAEVWGDPRSASWPDRNLPLCPLLATSSSTSVITVERTVERKVCDSCALLRDAVTYAPCVLTSSSSMHTLCGVRADVTSGWAGREERGLRDLLASPAPLPQPPSWARTLSAAGLRRLLGTDDRSKCAAKAPLRLLSRCGTRLRERRDGGLDLLALHPQDATG</sequence>